<dbReference type="Proteomes" id="UP000580250">
    <property type="component" value="Unassembled WGS sequence"/>
</dbReference>
<dbReference type="CDD" id="cd02257">
    <property type="entry name" value="Peptidase_C19"/>
    <property type="match status" value="1"/>
</dbReference>
<dbReference type="Gene3D" id="3.90.70.10">
    <property type="entry name" value="Cysteine proteinases"/>
    <property type="match status" value="1"/>
</dbReference>
<dbReference type="OrthoDB" id="265776at2759"/>
<protein>
    <submittedName>
        <fullName evidence="1">Uncharacterized protein</fullName>
    </submittedName>
</protein>
<accession>A0A6V7XVI8</accession>
<proteinExistence type="predicted"/>
<dbReference type="SUPFAM" id="SSF54001">
    <property type="entry name" value="Cysteine proteinases"/>
    <property type="match status" value="1"/>
</dbReference>
<dbReference type="EMBL" id="CAJEWN010002379">
    <property type="protein sequence ID" value="CAD2203379.1"/>
    <property type="molecule type" value="Genomic_DNA"/>
</dbReference>
<dbReference type="AlphaFoldDB" id="A0A6V7XVI8"/>
<name>A0A6V7XVI8_MELEN</name>
<organism evidence="1 2">
    <name type="scientific">Meloidogyne enterolobii</name>
    <name type="common">Root-knot nematode worm</name>
    <name type="synonym">Meloidogyne mayaguensis</name>
    <dbReference type="NCBI Taxonomy" id="390850"/>
    <lineage>
        <taxon>Eukaryota</taxon>
        <taxon>Metazoa</taxon>
        <taxon>Ecdysozoa</taxon>
        <taxon>Nematoda</taxon>
        <taxon>Chromadorea</taxon>
        <taxon>Rhabditida</taxon>
        <taxon>Tylenchina</taxon>
        <taxon>Tylenchomorpha</taxon>
        <taxon>Tylenchoidea</taxon>
        <taxon>Meloidogynidae</taxon>
        <taxon>Meloidogyninae</taxon>
        <taxon>Meloidogyne</taxon>
    </lineage>
</organism>
<gene>
    <name evidence="1" type="ORF">MENT_LOCUS57065</name>
</gene>
<evidence type="ECO:0000313" key="2">
    <source>
        <dbReference type="Proteomes" id="UP000580250"/>
    </source>
</evidence>
<reference evidence="1 2" key="1">
    <citation type="submission" date="2020-08" db="EMBL/GenBank/DDBJ databases">
        <authorList>
            <person name="Koutsovoulos G."/>
            <person name="Danchin GJ E."/>
        </authorList>
    </citation>
    <scope>NUCLEOTIDE SEQUENCE [LARGE SCALE GENOMIC DNA]</scope>
</reference>
<sequence>MERGTFLLPKPYYKMNFCNLHLQNSDGTTTYFDQRIKKPLFHECVNKVFNEKENKKKVIQLIVEWDLSLKTDFELKSIKEQINENYSLENKFNNISKQTPVPLITMLDNFAKSEPIQFWNCPKCNNPSGSMQIKFDRLPDIIVFYLKRFAQVNLFIS</sequence>
<comment type="caution">
    <text evidence="1">The sequence shown here is derived from an EMBL/GenBank/DDBJ whole genome shotgun (WGS) entry which is preliminary data.</text>
</comment>
<dbReference type="InterPro" id="IPR038765">
    <property type="entry name" value="Papain-like_cys_pep_sf"/>
</dbReference>
<evidence type="ECO:0000313" key="1">
    <source>
        <dbReference type="EMBL" id="CAD2203379.1"/>
    </source>
</evidence>